<dbReference type="RefSeq" id="WP_146323284.1">
    <property type="nucleotide sequence ID" value="NZ_BAABLR010000075.1"/>
</dbReference>
<evidence type="ECO:0000313" key="1">
    <source>
        <dbReference type="EMBL" id="TWT28828.1"/>
    </source>
</evidence>
<dbReference type="SUPFAM" id="SSF46785">
    <property type="entry name" value="Winged helix' DNA-binding domain"/>
    <property type="match status" value="1"/>
</dbReference>
<dbReference type="InterPro" id="IPR036390">
    <property type="entry name" value="WH_DNA-bd_sf"/>
</dbReference>
<name>A0A5C5US26_9CORY</name>
<gene>
    <name evidence="1" type="ORF">FRX94_01160</name>
</gene>
<dbReference type="Proteomes" id="UP000320791">
    <property type="component" value="Unassembled WGS sequence"/>
</dbReference>
<sequence>MPDTENRPPPTARLATDTMPLSRMQRLVLETLRSFEDGAKASEIAETLGMHVNTVRGHLDELCDMNAVATEREQSRGRGRPSVIFHARVPSGSAVLSEHAALINALVEHLGDPDDPEVQKTAEQVGVLWARRLNRSGTTWSEISEATTTLTRALRQLGFDPGPQYAHEHSASISIHACPFSSDNENPSQLVCAIHRGFLAESLGPCEHGTAVVELYPSARPHTCEVIIRKDATD</sequence>
<organism evidence="1 2">
    <name type="scientific">Corynebacterium canis</name>
    <dbReference type="NCBI Taxonomy" id="679663"/>
    <lineage>
        <taxon>Bacteria</taxon>
        <taxon>Bacillati</taxon>
        <taxon>Actinomycetota</taxon>
        <taxon>Actinomycetes</taxon>
        <taxon>Mycobacteriales</taxon>
        <taxon>Corynebacteriaceae</taxon>
        <taxon>Corynebacterium</taxon>
    </lineage>
</organism>
<protein>
    <recommendedName>
        <fullName evidence="3">Transcriptional regulator</fullName>
    </recommendedName>
</protein>
<evidence type="ECO:0000313" key="2">
    <source>
        <dbReference type="Proteomes" id="UP000320791"/>
    </source>
</evidence>
<accession>A0A5C5US26</accession>
<keyword evidence="2" id="KW-1185">Reference proteome</keyword>
<dbReference type="InterPro" id="IPR036388">
    <property type="entry name" value="WH-like_DNA-bd_sf"/>
</dbReference>
<comment type="caution">
    <text evidence="1">The sequence shown here is derived from an EMBL/GenBank/DDBJ whole genome shotgun (WGS) entry which is preliminary data.</text>
</comment>
<proteinExistence type="predicted"/>
<dbReference type="Gene3D" id="1.10.10.10">
    <property type="entry name" value="Winged helix-like DNA-binding domain superfamily/Winged helix DNA-binding domain"/>
    <property type="match status" value="1"/>
</dbReference>
<dbReference type="EMBL" id="VOHM01000002">
    <property type="protein sequence ID" value="TWT28828.1"/>
    <property type="molecule type" value="Genomic_DNA"/>
</dbReference>
<evidence type="ECO:0008006" key="3">
    <source>
        <dbReference type="Google" id="ProtNLM"/>
    </source>
</evidence>
<dbReference type="AlphaFoldDB" id="A0A5C5US26"/>
<reference evidence="1 2" key="1">
    <citation type="submission" date="2019-08" db="EMBL/GenBank/DDBJ databases">
        <authorList>
            <person name="Lei W."/>
        </authorList>
    </citation>
    <scope>NUCLEOTIDE SEQUENCE [LARGE SCALE GENOMIC DNA]</scope>
    <source>
        <strain evidence="1 2">CCUG 58627</strain>
    </source>
</reference>
<dbReference type="OrthoDB" id="3399802at2"/>